<dbReference type="OrthoDB" id="6513042at2759"/>
<dbReference type="Pfam" id="PF26250">
    <property type="entry name" value="RRM_RdRP1_2"/>
    <property type="match status" value="1"/>
</dbReference>
<dbReference type="Pfam" id="PF24823">
    <property type="entry name" value="PH_RDR2"/>
    <property type="match status" value="1"/>
</dbReference>
<dbReference type="PANTHER" id="PTHR23079:SF5">
    <property type="entry name" value="RNA-DEPENDENT RNA POLYMERASE 2"/>
    <property type="match status" value="1"/>
</dbReference>
<keyword evidence="5" id="KW-1185">Reference proteome</keyword>
<dbReference type="CDD" id="cd00590">
    <property type="entry name" value="RRM_SF"/>
    <property type="match status" value="1"/>
</dbReference>
<keyword evidence="2" id="KW-0696">RNA-directed RNA polymerase</keyword>
<comment type="similarity">
    <text evidence="2">Belongs to the RdRP family.</text>
</comment>
<reference evidence="5" key="1">
    <citation type="journal article" date="2017" name="Front. Plant Sci.">
        <title>Climate Clever Clovers: New Paradigm to Reduce the Environmental Footprint of Ruminants by Breeding Low Methanogenic Forages Utilizing Haplotype Variation.</title>
        <authorList>
            <person name="Kaur P."/>
            <person name="Appels R."/>
            <person name="Bayer P.E."/>
            <person name="Keeble-Gagnere G."/>
            <person name="Wang J."/>
            <person name="Hirakawa H."/>
            <person name="Shirasawa K."/>
            <person name="Vercoe P."/>
            <person name="Stefanova K."/>
            <person name="Durmic Z."/>
            <person name="Nichols P."/>
            <person name="Revell C."/>
            <person name="Isobe S.N."/>
            <person name="Edwards D."/>
            <person name="Erskine W."/>
        </authorList>
    </citation>
    <scope>NUCLEOTIDE SEQUENCE [LARGE SCALE GENOMIC DNA]</scope>
    <source>
        <strain evidence="5">cv. Daliak</strain>
    </source>
</reference>
<accession>A0A2Z6MU58</accession>
<keyword evidence="2" id="KW-0943">RNA-mediated gene silencing</keyword>
<dbReference type="InterPro" id="IPR057590">
    <property type="entry name" value="PH_RDR1/2-like"/>
</dbReference>
<dbReference type="Pfam" id="PF05183">
    <property type="entry name" value="RdRP"/>
    <property type="match status" value="1"/>
</dbReference>
<dbReference type="Proteomes" id="UP000242715">
    <property type="component" value="Unassembled WGS sequence"/>
</dbReference>
<dbReference type="Gene3D" id="3.30.70.330">
    <property type="match status" value="1"/>
</dbReference>
<evidence type="ECO:0000256" key="1">
    <source>
        <dbReference type="PROSITE-ProRule" id="PRU00176"/>
    </source>
</evidence>
<dbReference type="EMBL" id="DF973202">
    <property type="protein sequence ID" value="GAU19665.1"/>
    <property type="molecule type" value="Genomic_DNA"/>
</dbReference>
<name>A0A2Z6MU58_TRISU</name>
<dbReference type="PANTHER" id="PTHR23079">
    <property type="entry name" value="RNA-DEPENDENT RNA POLYMERASE"/>
    <property type="match status" value="1"/>
</dbReference>
<keyword evidence="2" id="KW-0548">Nucleotidyltransferase</keyword>
<dbReference type="GO" id="GO:0003968">
    <property type="term" value="F:RNA-directed RNA polymerase activity"/>
    <property type="evidence" value="ECO:0007669"/>
    <property type="project" value="UniProtKB-KW"/>
</dbReference>
<dbReference type="InterPro" id="IPR000504">
    <property type="entry name" value="RRM_dom"/>
</dbReference>
<dbReference type="InterPro" id="IPR035979">
    <property type="entry name" value="RBD_domain_sf"/>
</dbReference>
<dbReference type="GO" id="GO:0003723">
    <property type="term" value="F:RNA binding"/>
    <property type="evidence" value="ECO:0007669"/>
    <property type="project" value="UniProtKB-UniRule"/>
</dbReference>
<dbReference type="InterPro" id="IPR012677">
    <property type="entry name" value="Nucleotide-bd_a/b_plait_sf"/>
</dbReference>
<dbReference type="InterPro" id="IPR058763">
    <property type="entry name" value="RRM_RDR1/2-like"/>
</dbReference>
<comment type="catalytic activity">
    <reaction evidence="2">
        <text>RNA(n) + a ribonucleoside 5'-triphosphate = RNA(n+1) + diphosphate</text>
        <dbReference type="Rhea" id="RHEA:21248"/>
        <dbReference type="Rhea" id="RHEA-COMP:14527"/>
        <dbReference type="Rhea" id="RHEA-COMP:17342"/>
        <dbReference type="ChEBI" id="CHEBI:33019"/>
        <dbReference type="ChEBI" id="CHEBI:61557"/>
        <dbReference type="ChEBI" id="CHEBI:140395"/>
        <dbReference type="EC" id="2.7.7.48"/>
    </reaction>
</comment>
<evidence type="ECO:0000313" key="5">
    <source>
        <dbReference type="Proteomes" id="UP000242715"/>
    </source>
</evidence>
<dbReference type="InterPro" id="IPR007855">
    <property type="entry name" value="RDRP"/>
</dbReference>
<dbReference type="AlphaFoldDB" id="A0A2Z6MU58"/>
<keyword evidence="2" id="KW-0808">Transferase</keyword>
<keyword evidence="1 2" id="KW-0694">RNA-binding</keyword>
<feature type="domain" description="RRM" evidence="3">
    <location>
        <begin position="14"/>
        <end position="97"/>
    </location>
</feature>
<evidence type="ECO:0000256" key="2">
    <source>
        <dbReference type="RuleBase" id="RU363098"/>
    </source>
</evidence>
<proteinExistence type="inferred from homology"/>
<evidence type="ECO:0000259" key="3">
    <source>
        <dbReference type="PROSITE" id="PS50102"/>
    </source>
</evidence>
<dbReference type="SUPFAM" id="SSF54928">
    <property type="entry name" value="RNA-binding domain, RBD"/>
    <property type="match status" value="1"/>
</dbReference>
<dbReference type="PROSITE" id="PS50102">
    <property type="entry name" value="RRM"/>
    <property type="match status" value="1"/>
</dbReference>
<dbReference type="GO" id="GO:0030422">
    <property type="term" value="P:siRNA processing"/>
    <property type="evidence" value="ECO:0007669"/>
    <property type="project" value="TreeGrafter"/>
</dbReference>
<dbReference type="InterPro" id="IPR057596">
    <property type="entry name" value="RDRP_core"/>
</dbReference>
<protein>
    <recommendedName>
        <fullName evidence="2">RNA-dependent RNA polymerase</fullName>
        <ecNumber evidence="2">2.7.7.48</ecNumber>
    </recommendedName>
</protein>
<gene>
    <name evidence="4" type="ORF">TSUD_240130</name>
</gene>
<dbReference type="GO" id="GO:0031380">
    <property type="term" value="C:nuclear RNA-directed RNA polymerase complex"/>
    <property type="evidence" value="ECO:0007669"/>
    <property type="project" value="TreeGrafter"/>
</dbReference>
<dbReference type="EC" id="2.7.7.48" evidence="2"/>
<sequence>MAIPSSEETPKPTPTVHVNNIPQTVTAKDLLTYLESAIGSSSIFALEIFSEHNNWKSRGTGRVQFETFEAKSKALTLSNDEKLLFKSHFLRLTDSKDDIVPRPYFTRNRLNNCTLHAGFPIGVDCMSVLETWEGVRSWVMPERNRLELWVSHGGECYKLEIQFENIMESVGYCAGDSKPNALLLKLKYAPRIYQQKKGPDVDDKFTGNRYRFCKDNFGFMWVRTTDFTTLKSIGHSTSYFWEIVEESFDSDVFRSFPLYRETLMDLSLEEGNFCSPNETVPLVKCRLDSKLPYESLFQLNSLVHTHKISLASVNDELIDLLASLDEETKAVIFQKLHKMNSTCYEPLKYVKTQLHVLSIKNKSVLPSQHKRLVDNNIMSCHRALITPTKIYCLGPELETSNHVMLHKFYEPNSEPYLSMMLKAHYAYQLSDLKSRCRIFVPKARVLIGCLDETGVLNYGQVFVRITKTKNKEKFGDENLREVDGDDSTHIIVGKVVVTKNPCLHPGDIRVLDAVYNEELEEKGLRDCLVFPQKGPRCAFINYSMSFIMH</sequence>
<comment type="function">
    <text evidence="2">Probably involved in the RNA silencing pathway and required for the generation of small interfering RNAs (siRNAs).</text>
</comment>
<organism evidence="4 5">
    <name type="scientific">Trifolium subterraneum</name>
    <name type="common">Subterranean clover</name>
    <dbReference type="NCBI Taxonomy" id="3900"/>
    <lineage>
        <taxon>Eukaryota</taxon>
        <taxon>Viridiplantae</taxon>
        <taxon>Streptophyta</taxon>
        <taxon>Embryophyta</taxon>
        <taxon>Tracheophyta</taxon>
        <taxon>Spermatophyta</taxon>
        <taxon>Magnoliopsida</taxon>
        <taxon>eudicotyledons</taxon>
        <taxon>Gunneridae</taxon>
        <taxon>Pentapetalae</taxon>
        <taxon>rosids</taxon>
        <taxon>fabids</taxon>
        <taxon>Fabales</taxon>
        <taxon>Fabaceae</taxon>
        <taxon>Papilionoideae</taxon>
        <taxon>50 kb inversion clade</taxon>
        <taxon>NPAAA clade</taxon>
        <taxon>Hologalegina</taxon>
        <taxon>IRL clade</taxon>
        <taxon>Trifolieae</taxon>
        <taxon>Trifolium</taxon>
    </lineage>
</organism>
<evidence type="ECO:0000313" key="4">
    <source>
        <dbReference type="EMBL" id="GAU19665.1"/>
    </source>
</evidence>